<evidence type="ECO:0000256" key="4">
    <source>
        <dbReference type="ARBA" id="ARBA00023002"/>
    </source>
</evidence>
<dbReference type="Gene3D" id="3.50.50.60">
    <property type="entry name" value="FAD/NAD(P)-binding domain"/>
    <property type="match status" value="1"/>
</dbReference>
<keyword evidence="3" id="KW-0274">FAD</keyword>
<dbReference type="PANTHER" id="PTHR10961:SF7">
    <property type="entry name" value="FAD DEPENDENT OXIDOREDUCTASE DOMAIN-CONTAINING PROTEIN"/>
    <property type="match status" value="1"/>
</dbReference>
<gene>
    <name evidence="6" type="ORF">WQ57_01435</name>
</gene>
<accession>A0A0M2T0L6</accession>
<evidence type="ECO:0000256" key="1">
    <source>
        <dbReference type="ARBA" id="ARBA00001974"/>
    </source>
</evidence>
<dbReference type="EMBL" id="LAYY01000001">
    <property type="protein sequence ID" value="KKK39963.1"/>
    <property type="molecule type" value="Genomic_DNA"/>
</dbReference>
<dbReference type="GO" id="GO:0008115">
    <property type="term" value="F:sarcosine oxidase activity"/>
    <property type="evidence" value="ECO:0007669"/>
    <property type="project" value="TreeGrafter"/>
</dbReference>
<keyword evidence="4" id="KW-0560">Oxidoreductase</keyword>
<evidence type="ECO:0000313" key="6">
    <source>
        <dbReference type="EMBL" id="KKK39963.1"/>
    </source>
</evidence>
<dbReference type="AlphaFoldDB" id="A0A0M2T0L6"/>
<organism evidence="6 7">
    <name type="scientific">Mesobacillus campisalis</name>
    <dbReference type="NCBI Taxonomy" id="1408103"/>
    <lineage>
        <taxon>Bacteria</taxon>
        <taxon>Bacillati</taxon>
        <taxon>Bacillota</taxon>
        <taxon>Bacilli</taxon>
        <taxon>Bacillales</taxon>
        <taxon>Bacillaceae</taxon>
        <taxon>Mesobacillus</taxon>
    </lineage>
</organism>
<reference evidence="6 7" key="1">
    <citation type="submission" date="2015-04" db="EMBL/GenBank/DDBJ databases">
        <title>Taxonomic description and genome sequence of Bacillus campisalis sp. nov., a novel member of the genus Bacillus isolated from solar saltern.</title>
        <authorList>
            <person name="Mathan Kumar R."/>
            <person name="Kaur G."/>
            <person name="Kumar A."/>
            <person name="Singh N.K."/>
            <person name="Kaur N."/>
            <person name="Kumar N."/>
            <person name="Mayilraj S."/>
        </authorList>
    </citation>
    <scope>NUCLEOTIDE SEQUENCE [LARGE SCALE GENOMIC DNA]</scope>
    <source>
        <strain evidence="6 7">SA2-6</strain>
    </source>
</reference>
<protein>
    <submittedName>
        <fullName evidence="6">Sarcosine oxidase</fullName>
    </submittedName>
</protein>
<evidence type="ECO:0000256" key="2">
    <source>
        <dbReference type="ARBA" id="ARBA00022630"/>
    </source>
</evidence>
<comment type="cofactor">
    <cofactor evidence="1">
        <name>FAD</name>
        <dbReference type="ChEBI" id="CHEBI:57692"/>
    </cofactor>
</comment>
<evidence type="ECO:0000256" key="3">
    <source>
        <dbReference type="ARBA" id="ARBA00022827"/>
    </source>
</evidence>
<dbReference type="SUPFAM" id="SSF51905">
    <property type="entry name" value="FAD/NAD(P)-binding domain"/>
    <property type="match status" value="1"/>
</dbReference>
<dbReference type="InterPro" id="IPR036188">
    <property type="entry name" value="FAD/NAD-bd_sf"/>
</dbReference>
<dbReference type="PANTHER" id="PTHR10961">
    <property type="entry name" value="PEROXISOMAL SARCOSINE OXIDASE"/>
    <property type="match status" value="1"/>
</dbReference>
<dbReference type="Pfam" id="PF01266">
    <property type="entry name" value="DAO"/>
    <property type="match status" value="1"/>
</dbReference>
<dbReference type="InterPro" id="IPR045170">
    <property type="entry name" value="MTOX"/>
</dbReference>
<dbReference type="GO" id="GO:0050660">
    <property type="term" value="F:flavin adenine dinucleotide binding"/>
    <property type="evidence" value="ECO:0007669"/>
    <property type="project" value="InterPro"/>
</dbReference>
<dbReference type="RefSeq" id="WP_046521904.1">
    <property type="nucleotide sequence ID" value="NZ_LAYY01000001.1"/>
</dbReference>
<dbReference type="NCBIfam" id="NF008425">
    <property type="entry name" value="PRK11259.1"/>
    <property type="match status" value="1"/>
</dbReference>
<name>A0A0M2T0L6_9BACI</name>
<evidence type="ECO:0000259" key="5">
    <source>
        <dbReference type="Pfam" id="PF01266"/>
    </source>
</evidence>
<keyword evidence="7" id="KW-1185">Reference proteome</keyword>
<dbReference type="Proteomes" id="UP000034166">
    <property type="component" value="Unassembled WGS sequence"/>
</dbReference>
<dbReference type="OrthoDB" id="9794226at2"/>
<sequence>MGNQRVAVIGVGSVGSMTLWQLAKRGIHAVGFEQFGIAHDRSAVGGESRMFRTAYMEGADYVPLLKKSRELYKELESETGQDLLNLNGGLMIGPENSYKMKNVVKSVIDFDIGHEILDSIQATHRYPQHKFFDSELIVLDKEAGAIRPELAVFTAAERAEELGATIHRHTEVDDICELDDKVQVMANGQVYDFDQVIITAGPWTTKFFPQLKNHLTPRKIVMTWYPTHKLKNYTPEKFPVFGRICEGIGIFGVPTLEGSMVKIGSIDTFGDVEDPGLLHRDITLPELKGINGAVAKYFTELRPDPVRISVHMDGYTTDEHPVVGAVPSLNRTYIMGGYSGHGFKLAPVMGKIATDLLVDGKTNFNINHFNPSRFSQSQILSN</sequence>
<evidence type="ECO:0000313" key="7">
    <source>
        <dbReference type="Proteomes" id="UP000034166"/>
    </source>
</evidence>
<proteinExistence type="predicted"/>
<keyword evidence="2" id="KW-0285">Flavoprotein</keyword>
<feature type="domain" description="FAD dependent oxidoreductase" evidence="5">
    <location>
        <begin position="5"/>
        <end position="356"/>
    </location>
</feature>
<dbReference type="InterPro" id="IPR006076">
    <property type="entry name" value="FAD-dep_OxRdtase"/>
</dbReference>
<comment type="caution">
    <text evidence="6">The sequence shown here is derived from an EMBL/GenBank/DDBJ whole genome shotgun (WGS) entry which is preliminary data.</text>
</comment>
<dbReference type="Gene3D" id="3.30.9.10">
    <property type="entry name" value="D-Amino Acid Oxidase, subunit A, domain 2"/>
    <property type="match status" value="1"/>
</dbReference>
<dbReference type="PATRIC" id="fig|1408103.3.peg.315"/>